<dbReference type="InterPro" id="IPR006091">
    <property type="entry name" value="Acyl-CoA_Oxase/DH_mid-dom"/>
</dbReference>
<dbReference type="InterPro" id="IPR013786">
    <property type="entry name" value="AcylCoA_DH/ox_N"/>
</dbReference>
<comment type="caution">
    <text evidence="4">The sequence shown here is derived from an EMBL/GenBank/DDBJ whole genome shotgun (WGS) entry which is preliminary data.</text>
</comment>
<dbReference type="PIRSF" id="PIRSF016578">
    <property type="entry name" value="HsaA"/>
    <property type="match status" value="1"/>
</dbReference>
<sequence>MSQADSTAPFIQAIAQQVKSELAPMTQAIDREGLYPGDFMRRLGALGGFGAALPAQYGGLGLSLAEQIQVTTQVGRECGSTAFLVWCQSSCGWYLAHSPNEAVRKRYLRAVACGELLAGTGMSNAVKHLAGIEKIHLRAQRDGDGYIVNGSLPWVSNVGDGHLAIVAASVEDEGYIMFAVPSTARGLETRRCLEFSGLEGTQTLNLRLNNVHVPADDVLAHPDQFAAYVKRIKPGFVVGQVGMGFGIIEGCLAIMRESNAGTAHVNIFLDDQESDLADQLAALKAQAAALARQAQDGETPILPVLKLRAAVSELTLKAANSAALHAGAKGYLMLHPAQRRLREAIFVAIVTPALKHLRKEIHDIDQASALEAATVQPEQASHALAAH</sequence>
<protein>
    <submittedName>
        <fullName evidence="4">Alkylation response protein AidB-like acyl-CoA dehydrogenase</fullName>
    </submittedName>
</protein>
<reference evidence="4 5" key="1">
    <citation type="submission" date="2018-06" db="EMBL/GenBank/DDBJ databases">
        <title>Genomic Encyclopedia of Type Strains, Phase IV (KMG-IV): sequencing the most valuable type-strain genomes for metagenomic binning, comparative biology and taxonomic classification.</title>
        <authorList>
            <person name="Goeker M."/>
        </authorList>
    </citation>
    <scope>NUCLEOTIDE SEQUENCE [LARGE SCALE GENOMIC DNA]</scope>
    <source>
        <strain evidence="4 5">DSM 25520</strain>
    </source>
</reference>
<dbReference type="PANTHER" id="PTHR43884">
    <property type="entry name" value="ACYL-COA DEHYDROGENASE"/>
    <property type="match status" value="1"/>
</dbReference>
<evidence type="ECO:0000259" key="2">
    <source>
        <dbReference type="Pfam" id="PF02770"/>
    </source>
</evidence>
<evidence type="ECO:0000259" key="3">
    <source>
        <dbReference type="Pfam" id="PF02771"/>
    </source>
</evidence>
<evidence type="ECO:0000313" key="5">
    <source>
        <dbReference type="Proteomes" id="UP000253628"/>
    </source>
</evidence>
<feature type="domain" description="Acyl-CoA dehydrogenase/oxidase N-terminal" evidence="3">
    <location>
        <begin position="11"/>
        <end position="115"/>
    </location>
</feature>
<dbReference type="InterPro" id="IPR046373">
    <property type="entry name" value="Acyl-CoA_Oxase/DH_mid-dom_sf"/>
</dbReference>
<keyword evidence="5" id="KW-1185">Reference proteome</keyword>
<dbReference type="InterPro" id="IPR009100">
    <property type="entry name" value="AcylCoA_DH/oxidase_NM_dom_sf"/>
</dbReference>
<evidence type="ECO:0000256" key="1">
    <source>
        <dbReference type="ARBA" id="ARBA00022630"/>
    </source>
</evidence>
<feature type="domain" description="Acyl-CoA oxidase/dehydrogenase middle" evidence="2">
    <location>
        <begin position="139"/>
        <end position="211"/>
    </location>
</feature>
<dbReference type="EMBL" id="QNRQ01000005">
    <property type="protein sequence ID" value="RBP39438.1"/>
    <property type="molecule type" value="Genomic_DNA"/>
</dbReference>
<proteinExistence type="predicted"/>
<dbReference type="GO" id="GO:0003995">
    <property type="term" value="F:acyl-CoA dehydrogenase activity"/>
    <property type="evidence" value="ECO:0007669"/>
    <property type="project" value="TreeGrafter"/>
</dbReference>
<dbReference type="Gene3D" id="1.20.140.10">
    <property type="entry name" value="Butyryl-CoA Dehydrogenase, subunit A, domain 3"/>
    <property type="match status" value="1"/>
</dbReference>
<dbReference type="Proteomes" id="UP000253628">
    <property type="component" value="Unassembled WGS sequence"/>
</dbReference>
<dbReference type="SUPFAM" id="SSF47203">
    <property type="entry name" value="Acyl-CoA dehydrogenase C-terminal domain-like"/>
    <property type="match status" value="1"/>
</dbReference>
<dbReference type="SUPFAM" id="SSF56645">
    <property type="entry name" value="Acyl-CoA dehydrogenase NM domain-like"/>
    <property type="match status" value="1"/>
</dbReference>
<dbReference type="InterPro" id="IPR037069">
    <property type="entry name" value="AcylCoA_DH/ox_N_sf"/>
</dbReference>
<accession>A0A366HBZ2</accession>
<dbReference type="RefSeq" id="WP_242341816.1">
    <property type="nucleotide sequence ID" value="NZ_JACCEU010000003.1"/>
</dbReference>
<dbReference type="Pfam" id="PF02770">
    <property type="entry name" value="Acyl-CoA_dh_M"/>
    <property type="match status" value="1"/>
</dbReference>
<organism evidence="4 5">
    <name type="scientific">Eoetvoesiella caeni</name>
    <dbReference type="NCBI Taxonomy" id="645616"/>
    <lineage>
        <taxon>Bacteria</taxon>
        <taxon>Pseudomonadati</taxon>
        <taxon>Pseudomonadota</taxon>
        <taxon>Betaproteobacteria</taxon>
        <taxon>Burkholderiales</taxon>
        <taxon>Alcaligenaceae</taxon>
        <taxon>Eoetvoesiella</taxon>
    </lineage>
</organism>
<dbReference type="Pfam" id="PF02771">
    <property type="entry name" value="Acyl-CoA_dh_N"/>
    <property type="match status" value="1"/>
</dbReference>
<gene>
    <name evidence="4" type="ORF">DFR37_105231</name>
</gene>
<name>A0A366HBZ2_9BURK</name>
<dbReference type="InterPro" id="IPR036250">
    <property type="entry name" value="AcylCo_DH-like_C"/>
</dbReference>
<dbReference type="PANTHER" id="PTHR43884:SF12">
    <property type="entry name" value="ISOVALERYL-COA DEHYDROGENASE, MITOCHONDRIAL-RELATED"/>
    <property type="match status" value="1"/>
</dbReference>
<dbReference type="Gene3D" id="1.10.540.10">
    <property type="entry name" value="Acyl-CoA dehydrogenase/oxidase, N-terminal domain"/>
    <property type="match status" value="1"/>
</dbReference>
<dbReference type="GO" id="GO:0050660">
    <property type="term" value="F:flavin adenine dinucleotide binding"/>
    <property type="evidence" value="ECO:0007669"/>
    <property type="project" value="InterPro"/>
</dbReference>
<evidence type="ECO:0000313" key="4">
    <source>
        <dbReference type="EMBL" id="RBP39438.1"/>
    </source>
</evidence>
<keyword evidence="1" id="KW-0285">Flavoprotein</keyword>
<dbReference type="Gene3D" id="2.40.110.10">
    <property type="entry name" value="Butyryl-CoA Dehydrogenase, subunit A, domain 2"/>
    <property type="match status" value="1"/>
</dbReference>
<dbReference type="AlphaFoldDB" id="A0A366HBZ2"/>